<keyword evidence="2" id="KW-1185">Reference proteome</keyword>
<reference evidence="1 2" key="1">
    <citation type="submission" date="2019-05" db="EMBL/GenBank/DDBJ databases">
        <title>Another draft genome of Portunus trituberculatus and its Hox gene families provides insights of decapod evolution.</title>
        <authorList>
            <person name="Jeong J.-H."/>
            <person name="Song I."/>
            <person name="Kim S."/>
            <person name="Choi T."/>
            <person name="Kim D."/>
            <person name="Ryu S."/>
            <person name="Kim W."/>
        </authorList>
    </citation>
    <scope>NUCLEOTIDE SEQUENCE [LARGE SCALE GENOMIC DNA]</scope>
    <source>
        <tissue evidence="1">Muscle</tissue>
    </source>
</reference>
<proteinExistence type="predicted"/>
<comment type="caution">
    <text evidence="1">The sequence shown here is derived from an EMBL/GenBank/DDBJ whole genome shotgun (WGS) entry which is preliminary data.</text>
</comment>
<evidence type="ECO:0000313" key="2">
    <source>
        <dbReference type="Proteomes" id="UP000324222"/>
    </source>
</evidence>
<sequence>MGREEIRGGQRLRASGQEHTTVSGEVLRCGLVGVAVHQARRPLHAGCVPPLLSLTQDKPDRLRETHRVLTSLIFHKHMLQITFS</sequence>
<dbReference type="AlphaFoldDB" id="A0A5B7IFC9"/>
<accession>A0A5B7IFC9</accession>
<organism evidence="1 2">
    <name type="scientific">Portunus trituberculatus</name>
    <name type="common">Swimming crab</name>
    <name type="synonym">Neptunus trituberculatus</name>
    <dbReference type="NCBI Taxonomy" id="210409"/>
    <lineage>
        <taxon>Eukaryota</taxon>
        <taxon>Metazoa</taxon>
        <taxon>Ecdysozoa</taxon>
        <taxon>Arthropoda</taxon>
        <taxon>Crustacea</taxon>
        <taxon>Multicrustacea</taxon>
        <taxon>Malacostraca</taxon>
        <taxon>Eumalacostraca</taxon>
        <taxon>Eucarida</taxon>
        <taxon>Decapoda</taxon>
        <taxon>Pleocyemata</taxon>
        <taxon>Brachyura</taxon>
        <taxon>Eubrachyura</taxon>
        <taxon>Portunoidea</taxon>
        <taxon>Portunidae</taxon>
        <taxon>Portuninae</taxon>
        <taxon>Portunus</taxon>
    </lineage>
</organism>
<protein>
    <submittedName>
        <fullName evidence="1">Uncharacterized protein</fullName>
    </submittedName>
</protein>
<dbReference type="EMBL" id="VSRR010051388">
    <property type="protein sequence ID" value="MPC79538.1"/>
    <property type="molecule type" value="Genomic_DNA"/>
</dbReference>
<gene>
    <name evidence="1" type="ORF">E2C01_074067</name>
</gene>
<dbReference type="Proteomes" id="UP000324222">
    <property type="component" value="Unassembled WGS sequence"/>
</dbReference>
<name>A0A5B7IFC9_PORTR</name>
<evidence type="ECO:0000313" key="1">
    <source>
        <dbReference type="EMBL" id="MPC79538.1"/>
    </source>
</evidence>